<dbReference type="Gene3D" id="3.20.20.80">
    <property type="entry name" value="Glycosidases"/>
    <property type="match status" value="1"/>
</dbReference>
<evidence type="ECO:0000256" key="6">
    <source>
        <dbReference type="PIRSR" id="PIRSR625705-1"/>
    </source>
</evidence>
<dbReference type="InterPro" id="IPR017853">
    <property type="entry name" value="GH"/>
</dbReference>
<dbReference type="PRINTS" id="PR00738">
    <property type="entry name" value="GLHYDRLASE20"/>
</dbReference>
<dbReference type="Gene3D" id="3.30.379.10">
    <property type="entry name" value="Chitobiase/beta-hexosaminidase domain 2-like"/>
    <property type="match status" value="1"/>
</dbReference>
<dbReference type="Pfam" id="PF02838">
    <property type="entry name" value="Glyco_hydro_20b"/>
    <property type="match status" value="1"/>
</dbReference>
<evidence type="ECO:0000313" key="9">
    <source>
        <dbReference type="EMBL" id="SKC23938.1"/>
    </source>
</evidence>
<dbReference type="InterPro" id="IPR015883">
    <property type="entry name" value="Glyco_hydro_20_cat"/>
</dbReference>
<comment type="similarity">
    <text evidence="2">Belongs to the glycosyl hydrolase 20 family.</text>
</comment>
<dbReference type="InterPro" id="IPR025705">
    <property type="entry name" value="Beta_hexosaminidase_sua/sub"/>
</dbReference>
<organism evidence="9 10">
    <name type="scientific">Alkalitalea saponilacus</name>
    <dbReference type="NCBI Taxonomy" id="889453"/>
    <lineage>
        <taxon>Bacteria</taxon>
        <taxon>Pseudomonadati</taxon>
        <taxon>Bacteroidota</taxon>
        <taxon>Bacteroidia</taxon>
        <taxon>Marinilabiliales</taxon>
        <taxon>Marinilabiliaceae</taxon>
        <taxon>Alkalitalea</taxon>
    </lineage>
</organism>
<dbReference type="GO" id="GO:0030203">
    <property type="term" value="P:glycosaminoglycan metabolic process"/>
    <property type="evidence" value="ECO:0007669"/>
    <property type="project" value="TreeGrafter"/>
</dbReference>
<gene>
    <name evidence="9" type="ORF">SAMN03080601_03225</name>
</gene>
<dbReference type="GO" id="GO:0004563">
    <property type="term" value="F:beta-N-acetylhexosaminidase activity"/>
    <property type="evidence" value="ECO:0007669"/>
    <property type="project" value="UniProtKB-EC"/>
</dbReference>
<dbReference type="InterPro" id="IPR029018">
    <property type="entry name" value="Hex-like_dom2"/>
</dbReference>
<dbReference type="KEGG" id="asx:CDL62_14210"/>
<dbReference type="Pfam" id="PF00728">
    <property type="entry name" value="Glyco_hydro_20"/>
    <property type="match status" value="2"/>
</dbReference>
<dbReference type="GO" id="GO:0005975">
    <property type="term" value="P:carbohydrate metabolic process"/>
    <property type="evidence" value="ECO:0007669"/>
    <property type="project" value="InterPro"/>
</dbReference>
<dbReference type="CDD" id="cd06568">
    <property type="entry name" value="GH20_SpHex_like"/>
    <property type="match status" value="1"/>
</dbReference>
<dbReference type="EC" id="3.2.1.52" evidence="3"/>
<dbReference type="Proteomes" id="UP000191055">
    <property type="component" value="Unassembled WGS sequence"/>
</dbReference>
<dbReference type="GO" id="GO:0016020">
    <property type="term" value="C:membrane"/>
    <property type="evidence" value="ECO:0007669"/>
    <property type="project" value="TreeGrafter"/>
</dbReference>
<sequence>MNKNSANILNLAFPLFAILLIGISCNKVPKIDISNADLIPVPKEIIPAFGAFEVTQSFRIMVDSEHDEVMRSAEIFAELLRKSSGFDVPVFQKSGQSIEESLVLLVDDFPELGEEGYELFVDDDHVRLNANKPVGLFWGLQTLRQLFPVQIEMNDVQSERWLIGTGVIRDYPRYEHRGAMLDVSRHFFDVDDVKRFIDFMAAYKMNRFHMHLSDDQGWRLEIKSWPKLTEIGGSTQVGGGEGGYYTQEEFLEIVKYADERYITVIPEIDMPGHTNAALASYPELNEDGVARELYTGMEVGFSTLATRKEITYQFVDDVVREIAALINGSFFHIGGDESHVTPKDDYVYFINRAQDIINSYGLTMIGWDEIATADLSPTSIVQLWASPENARLAIEQNARIIMSPAKHAYLDMKYDSTTVLGLNWAGYTEVDEAYNWDPTTFIDGVPEEFIIGVESPLWTETVETMEDIEYMVFPRLPGIAEIAWADMDQRNWDEYKFRLAKHGERLKAKGINFYRSPKVPWNDNE</sequence>
<dbReference type="STRING" id="889453.SAMN03080601_03225"/>
<dbReference type="InterPro" id="IPR015882">
    <property type="entry name" value="HEX_bac_N"/>
</dbReference>
<dbReference type="SUPFAM" id="SSF55545">
    <property type="entry name" value="beta-N-acetylhexosaminidase-like domain"/>
    <property type="match status" value="1"/>
</dbReference>
<evidence type="ECO:0000256" key="4">
    <source>
        <dbReference type="ARBA" id="ARBA00022801"/>
    </source>
</evidence>
<name>A0A1T5HTB2_9BACT</name>
<dbReference type="SUPFAM" id="SSF51445">
    <property type="entry name" value="(Trans)glycosidases"/>
    <property type="match status" value="1"/>
</dbReference>
<dbReference type="AlphaFoldDB" id="A0A1T5HTB2"/>
<keyword evidence="4" id="KW-0378">Hydrolase</keyword>
<protein>
    <recommendedName>
        <fullName evidence="3">beta-N-acetylhexosaminidase</fullName>
        <ecNumber evidence="3">3.2.1.52</ecNumber>
    </recommendedName>
</protein>
<dbReference type="RefSeq" id="WP_079558889.1">
    <property type="nucleotide sequence ID" value="NZ_CP021904.1"/>
</dbReference>
<keyword evidence="5" id="KW-0326">Glycosidase</keyword>
<dbReference type="OrthoDB" id="1090159at2"/>
<dbReference type="PANTHER" id="PTHR22600">
    <property type="entry name" value="BETA-HEXOSAMINIDASE"/>
    <property type="match status" value="1"/>
</dbReference>
<reference evidence="10" key="1">
    <citation type="submission" date="2017-02" db="EMBL/GenBank/DDBJ databases">
        <authorList>
            <person name="Varghese N."/>
            <person name="Submissions S."/>
        </authorList>
    </citation>
    <scope>NUCLEOTIDE SEQUENCE [LARGE SCALE GENOMIC DNA]</scope>
    <source>
        <strain evidence="10">DSM 24412</strain>
    </source>
</reference>
<evidence type="ECO:0000256" key="5">
    <source>
        <dbReference type="ARBA" id="ARBA00023295"/>
    </source>
</evidence>
<accession>A0A1T5HTB2</accession>
<proteinExistence type="inferred from homology"/>
<evidence type="ECO:0000259" key="8">
    <source>
        <dbReference type="Pfam" id="PF02838"/>
    </source>
</evidence>
<keyword evidence="10" id="KW-1185">Reference proteome</keyword>
<evidence type="ECO:0000256" key="2">
    <source>
        <dbReference type="ARBA" id="ARBA00006285"/>
    </source>
</evidence>
<evidence type="ECO:0000256" key="3">
    <source>
        <dbReference type="ARBA" id="ARBA00012663"/>
    </source>
</evidence>
<feature type="domain" description="Beta-hexosaminidase bacterial type N-terminal" evidence="8">
    <location>
        <begin position="37"/>
        <end position="171"/>
    </location>
</feature>
<dbReference type="EMBL" id="FUYV01000024">
    <property type="protein sequence ID" value="SKC23938.1"/>
    <property type="molecule type" value="Genomic_DNA"/>
</dbReference>
<feature type="domain" description="Glycoside hydrolase family 20 catalytic" evidence="7">
    <location>
        <begin position="347"/>
        <end position="486"/>
    </location>
</feature>
<dbReference type="PANTHER" id="PTHR22600:SF57">
    <property type="entry name" value="BETA-N-ACETYLHEXOSAMINIDASE"/>
    <property type="match status" value="1"/>
</dbReference>
<dbReference type="PROSITE" id="PS51257">
    <property type="entry name" value="PROKAR_LIPOPROTEIN"/>
    <property type="match status" value="1"/>
</dbReference>
<evidence type="ECO:0000259" key="7">
    <source>
        <dbReference type="Pfam" id="PF00728"/>
    </source>
</evidence>
<evidence type="ECO:0000313" key="10">
    <source>
        <dbReference type="Proteomes" id="UP000191055"/>
    </source>
</evidence>
<feature type="active site" description="Proton donor" evidence="6">
    <location>
        <position position="337"/>
    </location>
</feature>
<comment type="catalytic activity">
    <reaction evidence="1">
        <text>Hydrolysis of terminal non-reducing N-acetyl-D-hexosamine residues in N-acetyl-beta-D-hexosaminides.</text>
        <dbReference type="EC" id="3.2.1.52"/>
    </reaction>
</comment>
<evidence type="ECO:0000256" key="1">
    <source>
        <dbReference type="ARBA" id="ARBA00001231"/>
    </source>
</evidence>
<feature type="domain" description="Glycoside hydrolase family 20 catalytic" evidence="7">
    <location>
        <begin position="174"/>
        <end position="339"/>
    </location>
</feature>